<gene>
    <name evidence="2" type="ORF">VFSR5_A0240</name>
</gene>
<sequence length="153" mass="17994">MYYLLLMKKLFIQKSEMVNNYLVLAIFLVTGLFLITKEVKENYTGTLAELSGIKHHYTVTIFDYKKMLVNETIYGMNGLISTNVCLFTLNHIDDNRYILLTKELLSNKPKRERCIGFFSTLSMLSFYSDDDGLFVENNNVYLFLKRKKENRLK</sequence>
<evidence type="ECO:0000256" key="1">
    <source>
        <dbReference type="SAM" id="Phobius"/>
    </source>
</evidence>
<evidence type="ECO:0000313" key="3">
    <source>
        <dbReference type="Proteomes" id="UP000004521"/>
    </source>
</evidence>
<dbReference type="AlphaFoldDB" id="A0AAV3EPW4"/>
<evidence type="ECO:0000313" key="2">
    <source>
        <dbReference type="EMBL" id="EHN68943.1"/>
    </source>
</evidence>
<protein>
    <submittedName>
        <fullName evidence="2">Uncharacterized protein</fullName>
    </submittedName>
</protein>
<comment type="caution">
    <text evidence="2">The sequence shown here is derived from an EMBL/GenBank/DDBJ whole genome shotgun (WGS) entry which is preliminary data.</text>
</comment>
<organism evidence="2 3">
    <name type="scientific">Aliivibrio fischeri SR5</name>
    <dbReference type="NCBI Taxonomy" id="1088719"/>
    <lineage>
        <taxon>Bacteria</taxon>
        <taxon>Pseudomonadati</taxon>
        <taxon>Pseudomonadota</taxon>
        <taxon>Gammaproteobacteria</taxon>
        <taxon>Vibrionales</taxon>
        <taxon>Vibrionaceae</taxon>
        <taxon>Aliivibrio</taxon>
    </lineage>
</organism>
<keyword evidence="1" id="KW-0812">Transmembrane</keyword>
<accession>A0AAV3EPW4</accession>
<proteinExistence type="predicted"/>
<keyword evidence="1" id="KW-0472">Membrane</keyword>
<name>A0AAV3EPW4_ALIFS</name>
<feature type="transmembrane region" description="Helical" evidence="1">
    <location>
        <begin position="20"/>
        <end position="36"/>
    </location>
</feature>
<dbReference type="EMBL" id="AHIH01000010">
    <property type="protein sequence ID" value="EHN68943.1"/>
    <property type="molecule type" value="Genomic_DNA"/>
</dbReference>
<reference evidence="2 3" key="1">
    <citation type="journal article" date="2012" name="J. Bacteriol.">
        <title>Draft Genome Sequence of Vibrio fischeri SR5, a Strain Isolated from the Light Organ of the Mediterranean Squid Sepiola robusta.</title>
        <authorList>
            <person name="Gyllborg M.C."/>
            <person name="Sahl J.W."/>
            <person name="Cronin D.C.III."/>
            <person name="Rasko D.A."/>
            <person name="Mandel M.J."/>
        </authorList>
    </citation>
    <scope>NUCLEOTIDE SEQUENCE [LARGE SCALE GENOMIC DNA]</scope>
    <source>
        <strain evidence="2 3">SR5</strain>
    </source>
</reference>
<keyword evidence="1" id="KW-1133">Transmembrane helix</keyword>
<dbReference type="Proteomes" id="UP000004521">
    <property type="component" value="Chromosome II"/>
</dbReference>